<gene>
    <name evidence="2" type="ORF">E7Z75_07885</name>
</gene>
<organism evidence="2 3">
    <name type="scientific">Methanobrevibacter olleyae</name>
    <dbReference type="NCBI Taxonomy" id="294671"/>
    <lineage>
        <taxon>Archaea</taxon>
        <taxon>Methanobacteriati</taxon>
        <taxon>Methanobacteriota</taxon>
        <taxon>Methanomada group</taxon>
        <taxon>Methanobacteria</taxon>
        <taxon>Methanobacteriales</taxon>
        <taxon>Methanobacteriaceae</taxon>
        <taxon>Methanobrevibacter</taxon>
    </lineage>
</organism>
<dbReference type="Pfam" id="PF01944">
    <property type="entry name" value="SpoIIM"/>
    <property type="match status" value="1"/>
</dbReference>
<name>A0A8T3VUS5_METOL</name>
<dbReference type="AlphaFoldDB" id="A0A8T3VUS5"/>
<dbReference type="PANTHER" id="PTHR35337">
    <property type="entry name" value="SLR1478 PROTEIN"/>
    <property type="match status" value="1"/>
</dbReference>
<feature type="transmembrane region" description="Helical" evidence="1">
    <location>
        <begin position="24"/>
        <end position="43"/>
    </location>
</feature>
<feature type="transmembrane region" description="Helical" evidence="1">
    <location>
        <begin position="130"/>
        <end position="152"/>
    </location>
</feature>
<keyword evidence="1" id="KW-0812">Transmembrane</keyword>
<dbReference type="PANTHER" id="PTHR35337:SF1">
    <property type="entry name" value="SLR1478 PROTEIN"/>
    <property type="match status" value="1"/>
</dbReference>
<comment type="caution">
    <text evidence="2">The sequence shown here is derived from an EMBL/GenBank/DDBJ whole genome shotgun (WGS) entry which is preliminary data.</text>
</comment>
<proteinExistence type="predicted"/>
<feature type="transmembrane region" description="Helical" evidence="1">
    <location>
        <begin position="105"/>
        <end position="124"/>
    </location>
</feature>
<evidence type="ECO:0000256" key="1">
    <source>
        <dbReference type="SAM" id="Phobius"/>
    </source>
</evidence>
<dbReference type="InterPro" id="IPR002798">
    <property type="entry name" value="SpoIIM-like"/>
</dbReference>
<sequence>MDIKHYLEIAKEETKAAFSNNKMLLLLSILLFVIPLLIGYFYADSISEYIQPMVDNFRNQVEEGTITLTTHSIFTNNVTVAFILYALGALGGVLGAIVLANNALFIGYFGADFDIIAYLILTLPHGIFEIPAIILATTGGFVLLSFILHFIWNLMSPDYSYLNLFDPYFSDVKISPKQRITAAFKKNQNKIKESFIFLCLGVIFLIIAAFIEANITLPLANWIFSLFGLGIT</sequence>
<reference evidence="2" key="1">
    <citation type="submission" date="2019-04" db="EMBL/GenBank/DDBJ databases">
        <title>Evolution of Biomass-Degrading Anaerobic Consortia Revealed by Metagenomics.</title>
        <authorList>
            <person name="Peng X."/>
        </authorList>
    </citation>
    <scope>NUCLEOTIDE SEQUENCE</scope>
    <source>
        <strain evidence="2">SIG14</strain>
    </source>
</reference>
<dbReference type="EMBL" id="SUTG01000044">
    <property type="protein sequence ID" value="MBE6513041.1"/>
    <property type="molecule type" value="Genomic_DNA"/>
</dbReference>
<evidence type="ECO:0000313" key="3">
    <source>
        <dbReference type="Proteomes" id="UP000732619"/>
    </source>
</evidence>
<feature type="transmembrane region" description="Helical" evidence="1">
    <location>
        <begin position="78"/>
        <end position="98"/>
    </location>
</feature>
<feature type="transmembrane region" description="Helical" evidence="1">
    <location>
        <begin position="195"/>
        <end position="217"/>
    </location>
</feature>
<dbReference type="Proteomes" id="UP000732619">
    <property type="component" value="Unassembled WGS sequence"/>
</dbReference>
<protein>
    <submittedName>
        <fullName evidence="2">Stage II sporulation protein M</fullName>
    </submittedName>
</protein>
<accession>A0A8T3VUS5</accession>
<keyword evidence="1" id="KW-0472">Membrane</keyword>
<evidence type="ECO:0000313" key="2">
    <source>
        <dbReference type="EMBL" id="MBE6513041.1"/>
    </source>
</evidence>
<keyword evidence="1" id="KW-1133">Transmembrane helix</keyword>